<keyword evidence="3" id="KW-0812">Transmembrane</keyword>
<comment type="caution">
    <text evidence="5">The sequence shown here is derived from an EMBL/GenBank/DDBJ whole genome shotgun (WGS) entry which is preliminary data.</text>
</comment>
<dbReference type="SUPFAM" id="SSF51658">
    <property type="entry name" value="Xylose isomerase-like"/>
    <property type="match status" value="1"/>
</dbReference>
<dbReference type="InterPro" id="IPR036259">
    <property type="entry name" value="MFS_trans_sf"/>
</dbReference>
<dbReference type="InterPro" id="IPR011701">
    <property type="entry name" value="MFS"/>
</dbReference>
<dbReference type="Pfam" id="PF07690">
    <property type="entry name" value="MFS_1"/>
    <property type="match status" value="1"/>
</dbReference>
<dbReference type="Pfam" id="PF01261">
    <property type="entry name" value="AP_endonuc_2"/>
    <property type="match status" value="1"/>
</dbReference>
<dbReference type="PANTHER" id="PTHR12110:SF56">
    <property type="entry name" value="DEHYDRATASE, PUTATIVE (AFU_ORTHOLOGUE AFUA_6G08740)-RELATED"/>
    <property type="match status" value="1"/>
</dbReference>
<sequence>MDVTSLPTVQQVESSDPASYGEVASDENGKFEPKSTALDRETRESAVQEHDKHINAIDIEDPEPLHHQNDTFPEGGLQAWLVLTGACLALFASFGFMVSIGTVQEYLQAHQLSDYTARDVGWIPSVFVYLALGLGIWVGPLFDRYGPRWIALLGSTSYIIMMFLLAECKVYWQFMLCLGFLGGIGGATLTTTSLAVVSHWFKRRRGLAHGIAMVGSSFGGFTIPLILRATLPRYGYAWSIRILGFLFLGCLTIANILMKPRLPPSPEARKQAIISLSLFGDLKFTFLTISVFAFEIVLFGALGILPTYANFGTGFSHDTGFYIISVLNASSCFGRIIPGYISDRVGRFNTLLAMILFTLLTMLIIWLPFGHTNLAALYVFAALFGFGTGSWMALTPACIGQLCEAEQFGRFYGTCYFIGSLAALVCIPISGELVESAGPRIMVGFMCAVTAAGMGTFMLSHDNEKHTLPQKLKVLSEAGFHAIELSMPDILAYGQQISGSKSEPDPKDYATLNSVASEIGEMCTAAGLEILMLQPFANFEGWPKDSDERKDAWDRAKGWMSIMEAAGTDMLQIGSSDAEGISGNVDNLASDLAELADLFGEKGLRIAYENWCWATHAPDWKDVWEIVKKADRPNLGLCLDTFQSAGGEWGSPMTKSGRLEDISEEELDKRWKASCEELSKTIPPEKIFLLQISDAYKVDPPLQDKPDESGLRPRGQWSHDYRPLPYDGGYLPVVDFTEAVFKTGFRSWISMEIFDSKAPEKYGDDMGEFAKKAFQSVTRLLREAGGAT</sequence>
<proteinExistence type="predicted"/>
<accession>A0AA39CGU2</accession>
<feature type="transmembrane region" description="Helical" evidence="3">
    <location>
        <begin position="207"/>
        <end position="226"/>
    </location>
</feature>
<evidence type="ECO:0000256" key="3">
    <source>
        <dbReference type="SAM" id="Phobius"/>
    </source>
</evidence>
<dbReference type="AlphaFoldDB" id="A0AA39CGU2"/>
<name>A0AA39CGU2_9EURO</name>
<dbReference type="InterPro" id="IPR020846">
    <property type="entry name" value="MFS_dom"/>
</dbReference>
<dbReference type="InterPro" id="IPR036237">
    <property type="entry name" value="Xyl_isomerase-like_sf"/>
</dbReference>
<dbReference type="Gene3D" id="3.20.20.150">
    <property type="entry name" value="Divalent-metal-dependent TIM barrel enzymes"/>
    <property type="match status" value="1"/>
</dbReference>
<evidence type="ECO:0000259" key="4">
    <source>
        <dbReference type="PROSITE" id="PS50850"/>
    </source>
</evidence>
<feature type="transmembrane region" description="Helical" evidence="3">
    <location>
        <begin position="172"/>
        <end position="195"/>
    </location>
</feature>
<dbReference type="EMBL" id="JAPDRK010000011">
    <property type="protein sequence ID" value="KAJ9607737.1"/>
    <property type="molecule type" value="Genomic_DNA"/>
</dbReference>
<evidence type="ECO:0000256" key="2">
    <source>
        <dbReference type="SAM" id="MobiDB-lite"/>
    </source>
</evidence>
<dbReference type="Proteomes" id="UP001172673">
    <property type="component" value="Unassembled WGS sequence"/>
</dbReference>
<organism evidence="5 6">
    <name type="scientific">Cladophialophora chaetospira</name>
    <dbReference type="NCBI Taxonomy" id="386627"/>
    <lineage>
        <taxon>Eukaryota</taxon>
        <taxon>Fungi</taxon>
        <taxon>Dikarya</taxon>
        <taxon>Ascomycota</taxon>
        <taxon>Pezizomycotina</taxon>
        <taxon>Eurotiomycetes</taxon>
        <taxon>Chaetothyriomycetidae</taxon>
        <taxon>Chaetothyriales</taxon>
        <taxon>Herpotrichiellaceae</taxon>
        <taxon>Cladophialophora</taxon>
    </lineage>
</organism>
<feature type="transmembrane region" description="Helical" evidence="3">
    <location>
        <begin position="284"/>
        <end position="309"/>
    </location>
</feature>
<protein>
    <recommendedName>
        <fullName evidence="4">Major facilitator superfamily (MFS) profile domain-containing protein</fullName>
    </recommendedName>
</protein>
<feature type="transmembrane region" description="Helical" evidence="3">
    <location>
        <begin position="437"/>
        <end position="459"/>
    </location>
</feature>
<evidence type="ECO:0000313" key="5">
    <source>
        <dbReference type="EMBL" id="KAJ9607737.1"/>
    </source>
</evidence>
<dbReference type="CDD" id="cd17352">
    <property type="entry name" value="MFS_MCT_SLC16"/>
    <property type="match status" value="1"/>
</dbReference>
<dbReference type="PROSITE" id="PS50850">
    <property type="entry name" value="MFS"/>
    <property type="match status" value="1"/>
</dbReference>
<dbReference type="GO" id="GO:0016020">
    <property type="term" value="C:membrane"/>
    <property type="evidence" value="ECO:0007669"/>
    <property type="project" value="UniProtKB-SubCell"/>
</dbReference>
<feature type="transmembrane region" description="Helical" evidence="3">
    <location>
        <begin position="120"/>
        <end position="142"/>
    </location>
</feature>
<reference evidence="5" key="1">
    <citation type="submission" date="2022-10" db="EMBL/GenBank/DDBJ databases">
        <title>Culturing micro-colonial fungi from biological soil crusts in the Mojave desert and describing Neophaeococcomyces mojavensis, and introducing the new genera and species Taxawa tesnikishii.</title>
        <authorList>
            <person name="Kurbessoian T."/>
            <person name="Stajich J.E."/>
        </authorList>
    </citation>
    <scope>NUCLEOTIDE SEQUENCE</scope>
    <source>
        <strain evidence="5">TK_41</strain>
    </source>
</reference>
<dbReference type="PANTHER" id="PTHR12110">
    <property type="entry name" value="HYDROXYPYRUVATE ISOMERASE"/>
    <property type="match status" value="1"/>
</dbReference>
<dbReference type="GO" id="GO:0022857">
    <property type="term" value="F:transmembrane transporter activity"/>
    <property type="evidence" value="ECO:0007669"/>
    <property type="project" value="InterPro"/>
</dbReference>
<dbReference type="Gene3D" id="1.20.1250.20">
    <property type="entry name" value="MFS general substrate transporter like domains"/>
    <property type="match status" value="1"/>
</dbReference>
<keyword evidence="3" id="KW-1133">Transmembrane helix</keyword>
<keyword evidence="6" id="KW-1185">Reference proteome</keyword>
<keyword evidence="3" id="KW-0472">Membrane</keyword>
<feature type="compositionally biased region" description="Basic and acidic residues" evidence="2">
    <location>
        <begin position="27"/>
        <end position="45"/>
    </location>
</feature>
<dbReference type="InterPro" id="IPR050312">
    <property type="entry name" value="IolE/XylAMocC-like"/>
</dbReference>
<evidence type="ECO:0000256" key="1">
    <source>
        <dbReference type="ARBA" id="ARBA00004141"/>
    </source>
</evidence>
<dbReference type="SUPFAM" id="SSF103473">
    <property type="entry name" value="MFS general substrate transporter"/>
    <property type="match status" value="1"/>
</dbReference>
<feature type="transmembrane region" description="Helical" evidence="3">
    <location>
        <begin position="149"/>
        <end position="166"/>
    </location>
</feature>
<feature type="transmembrane region" description="Helical" evidence="3">
    <location>
        <begin position="411"/>
        <end position="431"/>
    </location>
</feature>
<feature type="compositionally biased region" description="Polar residues" evidence="2">
    <location>
        <begin position="1"/>
        <end position="17"/>
    </location>
</feature>
<dbReference type="InterPro" id="IPR013022">
    <property type="entry name" value="Xyl_isomerase-like_TIM-brl"/>
</dbReference>
<feature type="transmembrane region" description="Helical" evidence="3">
    <location>
        <begin position="238"/>
        <end position="258"/>
    </location>
</feature>
<feature type="transmembrane region" description="Helical" evidence="3">
    <location>
        <begin position="321"/>
        <end position="341"/>
    </location>
</feature>
<feature type="region of interest" description="Disordered" evidence="2">
    <location>
        <begin position="1"/>
        <end position="45"/>
    </location>
</feature>
<feature type="domain" description="Major facilitator superfamily (MFS) profile" evidence="4">
    <location>
        <begin position="81"/>
        <end position="465"/>
    </location>
</feature>
<gene>
    <name evidence="5" type="ORF">H2200_007815</name>
</gene>
<evidence type="ECO:0000313" key="6">
    <source>
        <dbReference type="Proteomes" id="UP001172673"/>
    </source>
</evidence>
<comment type="subcellular location">
    <subcellularLocation>
        <location evidence="1">Membrane</location>
        <topology evidence="1">Multi-pass membrane protein</topology>
    </subcellularLocation>
</comment>
<feature type="transmembrane region" description="Helical" evidence="3">
    <location>
        <begin position="79"/>
        <end position="100"/>
    </location>
</feature>
<feature type="transmembrane region" description="Helical" evidence="3">
    <location>
        <begin position="375"/>
        <end position="399"/>
    </location>
</feature>
<feature type="transmembrane region" description="Helical" evidence="3">
    <location>
        <begin position="348"/>
        <end position="369"/>
    </location>
</feature>